<name>A0A0S3T7L8_PHAAN</name>
<sequence>MTKVSALLSVIPTKVDFMSTYAMHLREIIKERIDHPLYPDTPLQGFQGVPSLFSDLSSLYNHPGKEYDRESKNL</sequence>
<organism evidence="1 2">
    <name type="scientific">Vigna angularis var. angularis</name>
    <dbReference type="NCBI Taxonomy" id="157739"/>
    <lineage>
        <taxon>Eukaryota</taxon>
        <taxon>Viridiplantae</taxon>
        <taxon>Streptophyta</taxon>
        <taxon>Embryophyta</taxon>
        <taxon>Tracheophyta</taxon>
        <taxon>Spermatophyta</taxon>
        <taxon>Magnoliopsida</taxon>
        <taxon>eudicotyledons</taxon>
        <taxon>Gunneridae</taxon>
        <taxon>Pentapetalae</taxon>
        <taxon>rosids</taxon>
        <taxon>fabids</taxon>
        <taxon>Fabales</taxon>
        <taxon>Fabaceae</taxon>
        <taxon>Papilionoideae</taxon>
        <taxon>50 kb inversion clade</taxon>
        <taxon>NPAAA clade</taxon>
        <taxon>indigoferoid/millettioid clade</taxon>
        <taxon>Phaseoleae</taxon>
        <taxon>Vigna</taxon>
    </lineage>
</organism>
<dbReference type="EMBL" id="AP015044">
    <property type="protein sequence ID" value="BAU01161.1"/>
    <property type="molecule type" value="Genomic_DNA"/>
</dbReference>
<keyword evidence="2" id="KW-1185">Reference proteome</keyword>
<evidence type="ECO:0000313" key="1">
    <source>
        <dbReference type="EMBL" id="BAU01161.1"/>
    </source>
</evidence>
<protein>
    <submittedName>
        <fullName evidence="1">Uncharacterized protein</fullName>
    </submittedName>
</protein>
<reference evidence="1 2" key="1">
    <citation type="journal article" date="2015" name="Sci. Rep.">
        <title>The power of single molecule real-time sequencing technology in the de novo assembly of a eukaryotic genome.</title>
        <authorList>
            <person name="Sakai H."/>
            <person name="Naito K."/>
            <person name="Ogiso-Tanaka E."/>
            <person name="Takahashi Y."/>
            <person name="Iseki K."/>
            <person name="Muto C."/>
            <person name="Satou K."/>
            <person name="Teruya K."/>
            <person name="Shiroma A."/>
            <person name="Shimoji M."/>
            <person name="Hirano T."/>
            <person name="Itoh T."/>
            <person name="Kaga A."/>
            <person name="Tomooka N."/>
        </authorList>
    </citation>
    <scope>NUCLEOTIDE SEQUENCE [LARGE SCALE GENOMIC DNA]</scope>
    <source>
        <strain evidence="2">cv. Shumari</strain>
    </source>
</reference>
<accession>A0A0S3T7L8</accession>
<proteinExistence type="predicted"/>
<dbReference type="AlphaFoldDB" id="A0A0S3T7L8"/>
<dbReference type="Proteomes" id="UP000291084">
    <property type="component" value="Chromosome 11"/>
</dbReference>
<gene>
    <name evidence="1" type="primary">Vigan.11G033100</name>
    <name evidence="1" type="ORF">VIGAN_11033100</name>
</gene>
<evidence type="ECO:0000313" key="2">
    <source>
        <dbReference type="Proteomes" id="UP000291084"/>
    </source>
</evidence>